<dbReference type="InParanoid" id="D0NBV0"/>
<reference evidence="2" key="1">
    <citation type="journal article" date="2009" name="Nature">
        <title>Genome sequence and analysis of the Irish potato famine pathogen Phytophthora infestans.</title>
        <authorList>
            <consortium name="The Broad Institute Genome Sequencing Platform"/>
            <person name="Haas B.J."/>
            <person name="Kamoun S."/>
            <person name="Zody M.C."/>
            <person name="Jiang R.H."/>
            <person name="Handsaker R.E."/>
            <person name="Cano L.M."/>
            <person name="Grabherr M."/>
            <person name="Kodira C.D."/>
            <person name="Raffaele S."/>
            <person name="Torto-Alalibo T."/>
            <person name="Bozkurt T.O."/>
            <person name="Ah-Fong A.M."/>
            <person name="Alvarado L."/>
            <person name="Anderson V.L."/>
            <person name="Armstrong M.R."/>
            <person name="Avrova A."/>
            <person name="Baxter L."/>
            <person name="Beynon J."/>
            <person name="Boevink P.C."/>
            <person name="Bollmann S.R."/>
            <person name="Bos J.I."/>
            <person name="Bulone V."/>
            <person name="Cai G."/>
            <person name="Cakir C."/>
            <person name="Carrington J.C."/>
            <person name="Chawner M."/>
            <person name="Conti L."/>
            <person name="Costanzo S."/>
            <person name="Ewan R."/>
            <person name="Fahlgren N."/>
            <person name="Fischbach M.A."/>
            <person name="Fugelstad J."/>
            <person name="Gilroy E.M."/>
            <person name="Gnerre S."/>
            <person name="Green P.J."/>
            <person name="Grenville-Briggs L.J."/>
            <person name="Griffith J."/>
            <person name="Grunwald N.J."/>
            <person name="Horn K."/>
            <person name="Horner N.R."/>
            <person name="Hu C.H."/>
            <person name="Huitema E."/>
            <person name="Jeong D.H."/>
            <person name="Jones A.M."/>
            <person name="Jones J.D."/>
            <person name="Jones R.W."/>
            <person name="Karlsson E.K."/>
            <person name="Kunjeti S.G."/>
            <person name="Lamour K."/>
            <person name="Liu Z."/>
            <person name="Ma L."/>
            <person name="Maclean D."/>
            <person name="Chibucos M.C."/>
            <person name="McDonald H."/>
            <person name="McWalters J."/>
            <person name="Meijer H.J."/>
            <person name="Morgan W."/>
            <person name="Morris P.F."/>
            <person name="Munro C.A."/>
            <person name="O'Neill K."/>
            <person name="Ospina-Giraldo M."/>
            <person name="Pinzon A."/>
            <person name="Pritchard L."/>
            <person name="Ramsahoye B."/>
            <person name="Ren Q."/>
            <person name="Restrepo S."/>
            <person name="Roy S."/>
            <person name="Sadanandom A."/>
            <person name="Savidor A."/>
            <person name="Schornack S."/>
            <person name="Schwartz D.C."/>
            <person name="Schumann U.D."/>
            <person name="Schwessinger B."/>
            <person name="Seyer L."/>
            <person name="Sharpe T."/>
            <person name="Silvar C."/>
            <person name="Song J."/>
            <person name="Studholme D.J."/>
            <person name="Sykes S."/>
            <person name="Thines M."/>
            <person name="van de Vondervoort P.J."/>
            <person name="Phuntumart V."/>
            <person name="Wawra S."/>
            <person name="Weide R."/>
            <person name="Win J."/>
            <person name="Young C."/>
            <person name="Zhou S."/>
            <person name="Fry W."/>
            <person name="Meyers B.C."/>
            <person name="van West P."/>
            <person name="Ristaino J."/>
            <person name="Govers F."/>
            <person name="Birch P.R."/>
            <person name="Whisson S.C."/>
            <person name="Judelson H.S."/>
            <person name="Nusbaum C."/>
        </authorList>
    </citation>
    <scope>NUCLEOTIDE SEQUENCE [LARGE SCALE GENOMIC DNA]</scope>
    <source>
        <strain evidence="2">T30-4</strain>
    </source>
</reference>
<proteinExistence type="predicted"/>
<sequence>MPLASDHHVTHSTAGQGMDFVRTLESPSFEDSYFSRRHNAVLMDQLEKEVEDVYRKFYRIYSPQMSSTSLPNSQTSYEEKCEANAKEFVTATPLTWPMRNAFAHVWTLLDNSSDRSRKPNTLESNAKLTVPLRNSTACQFHKLHLLRKYEEQDRIIVIWSDLMQITSKGIRLRSIAHAVLAPSEPTRRTLVSWRRLLNCMWSQQKEKSYPMKTFDMGRKWFFVHTAGL</sequence>
<dbReference type="GeneID" id="9470506"/>
<evidence type="ECO:0000313" key="2">
    <source>
        <dbReference type="Proteomes" id="UP000006643"/>
    </source>
</evidence>
<evidence type="ECO:0000313" key="1">
    <source>
        <dbReference type="EMBL" id="EEY55255.1"/>
    </source>
</evidence>
<name>D0NBV0_PHYIT</name>
<dbReference type="RefSeq" id="XP_002903479.1">
    <property type="nucleotide sequence ID" value="XM_002903433.1"/>
</dbReference>
<protein>
    <submittedName>
        <fullName evidence="1">Uncharacterized protein</fullName>
    </submittedName>
</protein>
<dbReference type="KEGG" id="pif:PITG_09167"/>
<accession>D0NBV0</accession>
<dbReference type="EMBL" id="DS028131">
    <property type="protein sequence ID" value="EEY55255.1"/>
    <property type="molecule type" value="Genomic_DNA"/>
</dbReference>
<dbReference type="VEuPathDB" id="FungiDB:PITG_09167"/>
<dbReference type="eggNOG" id="ENOG502RF1F">
    <property type="taxonomic scope" value="Eukaryota"/>
</dbReference>
<organism evidence="1 2">
    <name type="scientific">Phytophthora infestans (strain T30-4)</name>
    <name type="common">Potato late blight agent</name>
    <dbReference type="NCBI Taxonomy" id="403677"/>
    <lineage>
        <taxon>Eukaryota</taxon>
        <taxon>Sar</taxon>
        <taxon>Stramenopiles</taxon>
        <taxon>Oomycota</taxon>
        <taxon>Peronosporomycetes</taxon>
        <taxon>Peronosporales</taxon>
        <taxon>Peronosporaceae</taxon>
        <taxon>Phytophthora</taxon>
    </lineage>
</organism>
<gene>
    <name evidence="1" type="ORF">PITG_09167</name>
</gene>
<dbReference type="AlphaFoldDB" id="D0NBV0"/>
<dbReference type="Proteomes" id="UP000006643">
    <property type="component" value="Unassembled WGS sequence"/>
</dbReference>
<keyword evidence="2" id="KW-1185">Reference proteome</keyword>
<dbReference type="HOGENOM" id="CLU_1216807_0_0_1"/>
<dbReference type="OrthoDB" id="92762at2759"/>